<feature type="compositionally biased region" description="Basic and acidic residues" evidence="13">
    <location>
        <begin position="83"/>
        <end position="110"/>
    </location>
</feature>
<evidence type="ECO:0000256" key="14">
    <source>
        <dbReference type="SAM" id="Phobius"/>
    </source>
</evidence>
<evidence type="ECO:0000256" key="3">
    <source>
        <dbReference type="ARBA" id="ARBA00010962"/>
    </source>
</evidence>
<feature type="repeat" description="Solcar" evidence="12">
    <location>
        <begin position="1036"/>
        <end position="1145"/>
    </location>
</feature>
<feature type="region of interest" description="Disordered" evidence="13">
    <location>
        <begin position="181"/>
        <end position="207"/>
    </location>
</feature>
<dbReference type="AlphaFoldDB" id="A0A316VF43"/>
<evidence type="ECO:0000259" key="15">
    <source>
        <dbReference type="PROSITE" id="PS51762"/>
    </source>
</evidence>
<keyword evidence="5" id="KW-0735">Signal-anchor</keyword>
<dbReference type="InterPro" id="IPR023395">
    <property type="entry name" value="MCP_dom_sf"/>
</dbReference>
<feature type="transmembrane region" description="Helical" evidence="14">
    <location>
        <begin position="213"/>
        <end position="236"/>
    </location>
</feature>
<dbReference type="InterPro" id="IPR018108">
    <property type="entry name" value="MCP_transmembrane"/>
</dbReference>
<dbReference type="PROSITE" id="PS50920">
    <property type="entry name" value="SOLCAR"/>
    <property type="match status" value="3"/>
</dbReference>
<keyword evidence="7 11" id="KW-0472">Membrane</keyword>
<feature type="compositionally biased region" description="Basic and acidic residues" evidence="13">
    <location>
        <begin position="181"/>
        <end position="203"/>
    </location>
</feature>
<keyword evidence="6 11" id="KW-1133">Transmembrane helix</keyword>
<dbReference type="SUPFAM" id="SSF103506">
    <property type="entry name" value="Mitochondrial carrier"/>
    <property type="match status" value="1"/>
</dbReference>
<dbReference type="GO" id="GO:0005743">
    <property type="term" value="C:mitochondrial inner membrane"/>
    <property type="evidence" value="ECO:0007669"/>
    <property type="project" value="UniProtKB-SubCell"/>
</dbReference>
<evidence type="ECO:0000256" key="13">
    <source>
        <dbReference type="SAM" id="MobiDB-lite"/>
    </source>
</evidence>
<dbReference type="RefSeq" id="XP_025355235.1">
    <property type="nucleotide sequence ID" value="XM_025501691.1"/>
</dbReference>
<keyword evidence="8" id="KW-0325">Glycoprotein</keyword>
<dbReference type="GO" id="GO:0006078">
    <property type="term" value="P:(1-&gt;6)-beta-D-glucan biosynthetic process"/>
    <property type="evidence" value="ECO:0007669"/>
    <property type="project" value="TreeGrafter"/>
</dbReference>
<comment type="similarity">
    <text evidence="11">Belongs to the mitochondrial carrier (TC 2.A.29) family. SLC25A38 subfamily.</text>
</comment>
<evidence type="ECO:0000256" key="6">
    <source>
        <dbReference type="ARBA" id="ARBA00022989"/>
    </source>
</evidence>
<organism evidence="16 17">
    <name type="scientific">Meira miltonrushii</name>
    <dbReference type="NCBI Taxonomy" id="1280837"/>
    <lineage>
        <taxon>Eukaryota</taxon>
        <taxon>Fungi</taxon>
        <taxon>Dikarya</taxon>
        <taxon>Basidiomycota</taxon>
        <taxon>Ustilaginomycotina</taxon>
        <taxon>Exobasidiomycetes</taxon>
        <taxon>Exobasidiales</taxon>
        <taxon>Brachybasidiaceae</taxon>
        <taxon>Meira</taxon>
    </lineage>
</organism>
<sequence length="1172" mass="125621">MSPSPFTPEKDTRRQAVHLDTHLSPYSSNELDSHSIAIGSPTEMTEASHADAASNVGSIPRSSRRRPPATAIMMDHPAGSDSTKPDSDDHLSLASETNKDAHSDQTRVQHDDLGTLIPLYKKASFGADSTNRKPWSRPISSPYGAANKMMWNSYSSSTSSPAASITPMMGAAGAAFVDDHDPGRWHTDAKESDDYLHDPEKPVPKSPIGARGILNVGTLGILACSILMLFMGYPFLTAFFFDREGKKGGFGLGGTNMTGQVPDLAALNMRQSLVDSDTPNAALTKPNLGPTGTETWDLVFSDEFNVDGRSFYPGDDPIWEAVNLYAGGTGDYEWYDPAAITTKGGALQISVIQDPIHNLNFRSGQLTSWNKFCFTGGYLEASVILPGDPDISGWWPAIWTMGNLGRANYGATTDGTWPYSYNSCDIGTLINQTDADGLGPPAAITSGGQTTFNNKYHTTDLSWQPGQRLSACTCPGEDHPGPQNSDGSFVGRSAPEIDMFEAQVDTNTGGTLSLSCQFMPASTGYYLANATGNEYTTNIVHGEKVKLNTYRGSILQMAASGVARTNQQSYQNTGQVFSVWGFEYEPGNDGYITWWIDGVKAWTLTAAAVGADTLAGIAQRPIPEEPMYIIMNVAISSGFGTIEWDQLQFPATMQVDYVRLYQSKDSQNVGCDPEGYPTADYINRHLDAYTNPNFTIWGGEQATGGYGQNWPRNKLYNAGNGCAEAPRNYPGRLRPNGISQSPGSTVPARYSGNTANQDDSGSIAMGTIVNGAVGGSVNGTGSIPPVQSVQQQKITVPPWASLASGAASGLASCLLLQPMDLLKTRMQQEQQEERNQIKANEAKTGSIPRNRGGPRRRTQRLIRLTKQVVRDDGWLGLWRGTVPTVARNVPGVAMYFYSVSEVRALFSRAEVPYLSFSSSPGSGQDNNSKSGTLARLTVTGNLVAGALARVAVGFVLSPVTIVKARFESSHFSKDAYPSLSKALIQVYQSGGVRGLFRGFSATALRDAPYAGLYLAIYEKSKDALSNVAAAEGRDRGGSAVVSASGLIAGTLATLVTHPFDIIKTRMQTLPQDAISIPQSGLAATSTGNASQSAVRTAPPSLIAMMRYIAQTDGMGAYLDGLGLRCARKAASSAIGWTIFEGGRGIWVKKQQEAIQQQQQQQSSNTTETHHVV</sequence>
<feature type="compositionally biased region" description="Basic and acidic residues" evidence="13">
    <location>
        <begin position="8"/>
        <end position="21"/>
    </location>
</feature>
<protein>
    <recommendedName>
        <fullName evidence="11">Mitochondrial glycine transporter</fullName>
    </recommendedName>
    <alternativeName>
        <fullName evidence="11">Solute carrier family 25 member 38 homolog</fullName>
    </alternativeName>
</protein>
<dbReference type="InterPro" id="IPR030847">
    <property type="entry name" value="Hem25/SLC25A38"/>
</dbReference>
<evidence type="ECO:0000256" key="2">
    <source>
        <dbReference type="ARBA" id="ARBA00004606"/>
    </source>
</evidence>
<evidence type="ECO:0000256" key="12">
    <source>
        <dbReference type="PROSITE-ProRule" id="PRU00282"/>
    </source>
</evidence>
<evidence type="ECO:0000313" key="16">
    <source>
        <dbReference type="EMBL" id="PWN34933.1"/>
    </source>
</evidence>
<dbReference type="Proteomes" id="UP000245771">
    <property type="component" value="Unassembled WGS sequence"/>
</dbReference>
<feature type="repeat" description="Solcar" evidence="12">
    <location>
        <begin position="936"/>
        <end position="1023"/>
    </location>
</feature>
<evidence type="ECO:0000256" key="5">
    <source>
        <dbReference type="ARBA" id="ARBA00022968"/>
    </source>
</evidence>
<dbReference type="GeneID" id="37023472"/>
<evidence type="ECO:0000256" key="4">
    <source>
        <dbReference type="ARBA" id="ARBA00022692"/>
    </source>
</evidence>
<evidence type="ECO:0000313" key="17">
    <source>
        <dbReference type="Proteomes" id="UP000245771"/>
    </source>
</evidence>
<keyword evidence="11" id="KW-0999">Mitochondrion inner membrane</keyword>
<evidence type="ECO:0000256" key="7">
    <source>
        <dbReference type="ARBA" id="ARBA00023136"/>
    </source>
</evidence>
<evidence type="ECO:0000256" key="8">
    <source>
        <dbReference type="ARBA" id="ARBA00023180"/>
    </source>
</evidence>
<evidence type="ECO:0000256" key="9">
    <source>
        <dbReference type="ARBA" id="ARBA00023316"/>
    </source>
</evidence>
<evidence type="ECO:0000256" key="10">
    <source>
        <dbReference type="ARBA" id="ARBA00034060"/>
    </source>
</evidence>
<keyword evidence="11" id="KW-0677">Repeat</keyword>
<comment type="subcellular location">
    <subcellularLocation>
        <location evidence="1">Membrane</location>
        <topology evidence="1">Multi-pass membrane protein</topology>
    </subcellularLocation>
    <subcellularLocation>
        <location evidence="2">Membrane</location>
        <topology evidence="2">Single-pass type II membrane protein</topology>
    </subcellularLocation>
    <subcellularLocation>
        <location evidence="11">Mitochondrion inner membrane</location>
        <topology evidence="11">Multi-pass membrane protein</topology>
    </subcellularLocation>
</comment>
<dbReference type="EMBL" id="KZ819603">
    <property type="protein sequence ID" value="PWN34933.1"/>
    <property type="molecule type" value="Genomic_DNA"/>
</dbReference>
<dbReference type="InterPro" id="IPR005629">
    <property type="entry name" value="Skn1/Kre6/Sbg1"/>
</dbReference>
<comment type="function">
    <text evidence="11">Mitochondrial glycine transporter that imports glycine into the mitochondrial matrix. Plays an important role in providing glycine for the first enzymatic step in heme biosynthesis, the condensation of glycine with succinyl-CoA to produce 5-aminolevulinate (ALA) in the miochondrial matrix.</text>
</comment>
<feature type="region of interest" description="Disordered" evidence="13">
    <location>
        <begin position="1"/>
        <end position="110"/>
    </location>
</feature>
<evidence type="ECO:0000256" key="1">
    <source>
        <dbReference type="ARBA" id="ARBA00004141"/>
    </source>
</evidence>
<dbReference type="InParanoid" id="A0A316VF43"/>
<name>A0A316VF43_9BASI</name>
<dbReference type="HAMAP" id="MF_03064">
    <property type="entry name" value="SLC25A38"/>
    <property type="match status" value="1"/>
</dbReference>
<keyword evidence="4 11" id="KW-0812">Transmembrane</keyword>
<dbReference type="OrthoDB" id="412647at2759"/>
<dbReference type="GO" id="GO:0031505">
    <property type="term" value="P:fungal-type cell wall organization"/>
    <property type="evidence" value="ECO:0007669"/>
    <property type="project" value="TreeGrafter"/>
</dbReference>
<dbReference type="GO" id="GO:0015926">
    <property type="term" value="F:glucosidase activity"/>
    <property type="evidence" value="ECO:0007669"/>
    <property type="project" value="TreeGrafter"/>
</dbReference>
<evidence type="ECO:0000256" key="11">
    <source>
        <dbReference type="HAMAP-Rule" id="MF_03064"/>
    </source>
</evidence>
<dbReference type="PANTHER" id="PTHR31361:SF1">
    <property type="entry name" value="BETA-GLUCAN SYNTHESIS-ASSOCIATED PROTEIN KRE6-RELATED"/>
    <property type="match status" value="1"/>
</dbReference>
<feature type="repeat" description="Solcar" evidence="12">
    <location>
        <begin position="796"/>
        <end position="905"/>
    </location>
</feature>
<comment type="similarity">
    <text evidence="3">Belongs to the SKN1/KRE6 family.</text>
</comment>
<keyword evidence="11" id="KW-0496">Mitochondrion</keyword>
<keyword evidence="11" id="KW-0813">Transport</keyword>
<dbReference type="GO" id="GO:0005886">
    <property type="term" value="C:plasma membrane"/>
    <property type="evidence" value="ECO:0007669"/>
    <property type="project" value="TreeGrafter"/>
</dbReference>
<keyword evidence="17" id="KW-1185">Reference proteome</keyword>
<feature type="region of interest" description="Disordered" evidence="13">
    <location>
        <begin position="727"/>
        <end position="759"/>
    </location>
</feature>
<gene>
    <name evidence="16" type="ORF">FA14DRAFT_188972</name>
</gene>
<dbReference type="Pfam" id="PF00153">
    <property type="entry name" value="Mito_carr"/>
    <property type="match status" value="3"/>
</dbReference>
<dbReference type="Gene3D" id="2.60.120.200">
    <property type="match status" value="2"/>
</dbReference>
<dbReference type="PANTHER" id="PTHR31361">
    <property type="entry name" value="BETA-GLUCAN SYNTHESIS-ASSOCIATED PROTEIN KRE6-RELATED"/>
    <property type="match status" value="1"/>
</dbReference>
<proteinExistence type="inferred from homology"/>
<dbReference type="PROSITE" id="PS51762">
    <property type="entry name" value="GH16_2"/>
    <property type="match status" value="1"/>
</dbReference>
<dbReference type="GO" id="GO:0015187">
    <property type="term" value="F:glycine transmembrane transporter activity"/>
    <property type="evidence" value="ECO:0007669"/>
    <property type="project" value="UniProtKB-UniRule"/>
</dbReference>
<keyword evidence="9" id="KW-0961">Cell wall biogenesis/degradation</keyword>
<reference evidence="16 17" key="1">
    <citation type="journal article" date="2018" name="Mol. Biol. Evol.">
        <title>Broad Genomic Sampling Reveals a Smut Pathogenic Ancestry of the Fungal Clade Ustilaginomycotina.</title>
        <authorList>
            <person name="Kijpornyongpan T."/>
            <person name="Mondo S.J."/>
            <person name="Barry K."/>
            <person name="Sandor L."/>
            <person name="Lee J."/>
            <person name="Lipzen A."/>
            <person name="Pangilinan J."/>
            <person name="LaButti K."/>
            <person name="Hainaut M."/>
            <person name="Henrissat B."/>
            <person name="Grigoriev I.V."/>
            <person name="Spatafora J.W."/>
            <person name="Aime M.C."/>
        </authorList>
    </citation>
    <scope>NUCLEOTIDE SEQUENCE [LARGE SCALE GENOMIC DNA]</scope>
    <source>
        <strain evidence="16 17">MCA 3882</strain>
    </source>
</reference>
<dbReference type="FunFam" id="2.60.120.200:FF:000135">
    <property type="entry name" value="Related to KRE6-glucan synthase subunit"/>
    <property type="match status" value="1"/>
</dbReference>
<feature type="domain" description="GH16" evidence="15">
    <location>
        <begin position="278"/>
        <end position="666"/>
    </location>
</feature>
<dbReference type="STRING" id="1280837.A0A316VF43"/>
<dbReference type="Pfam" id="PF03935">
    <property type="entry name" value="SKN1_KRE6_Sbg1"/>
    <property type="match status" value="1"/>
</dbReference>
<dbReference type="SUPFAM" id="SSF49899">
    <property type="entry name" value="Concanavalin A-like lectins/glucanases"/>
    <property type="match status" value="1"/>
</dbReference>
<dbReference type="InterPro" id="IPR000757">
    <property type="entry name" value="Beta-glucanase-like"/>
</dbReference>
<dbReference type="InterPro" id="IPR013320">
    <property type="entry name" value="ConA-like_dom_sf"/>
</dbReference>
<dbReference type="Gene3D" id="1.50.40.10">
    <property type="entry name" value="Mitochondrial carrier domain"/>
    <property type="match status" value="2"/>
</dbReference>
<dbReference type="GO" id="GO:0005789">
    <property type="term" value="C:endoplasmic reticulum membrane"/>
    <property type="evidence" value="ECO:0007669"/>
    <property type="project" value="TreeGrafter"/>
</dbReference>
<comment type="catalytic activity">
    <reaction evidence="10 11">
        <text>glycine(in) = glycine(out)</text>
        <dbReference type="Rhea" id="RHEA:70715"/>
        <dbReference type="ChEBI" id="CHEBI:57305"/>
    </reaction>
</comment>
<feature type="region of interest" description="Disordered" evidence="13">
    <location>
        <begin position="828"/>
        <end position="856"/>
    </location>
</feature>
<accession>A0A316VF43</accession>
<dbReference type="GO" id="GO:1904983">
    <property type="term" value="P:glycine import into mitochondrion"/>
    <property type="evidence" value="ECO:0007669"/>
    <property type="project" value="UniProtKB-UniRule"/>
</dbReference>